<dbReference type="EMBL" id="BMAW01131931">
    <property type="protein sequence ID" value="GFU41405.1"/>
    <property type="molecule type" value="Genomic_DNA"/>
</dbReference>
<evidence type="ECO:0000313" key="1">
    <source>
        <dbReference type="EMBL" id="GFU41405.1"/>
    </source>
</evidence>
<sequence length="59" mass="6901">FWKVLLQEMHLHLDKGFVLSVYDMYSSFKTNPDEATKLQEDLKIVQAPAVDMDQVNILF</sequence>
<gene>
    <name evidence="1" type="primary">Vps13_1</name>
    <name evidence="1" type="ORF">NPIL_275921</name>
</gene>
<proteinExistence type="predicted"/>
<accession>A0A8X6R0A2</accession>
<dbReference type="Proteomes" id="UP000887013">
    <property type="component" value="Unassembled WGS sequence"/>
</dbReference>
<reference evidence="1" key="1">
    <citation type="submission" date="2020-08" db="EMBL/GenBank/DDBJ databases">
        <title>Multicomponent nature underlies the extraordinary mechanical properties of spider dragline silk.</title>
        <authorList>
            <person name="Kono N."/>
            <person name="Nakamura H."/>
            <person name="Mori M."/>
            <person name="Yoshida Y."/>
            <person name="Ohtoshi R."/>
            <person name="Malay A.D."/>
            <person name="Moran D.A.P."/>
            <person name="Tomita M."/>
            <person name="Numata K."/>
            <person name="Arakawa K."/>
        </authorList>
    </citation>
    <scope>NUCLEOTIDE SEQUENCE</scope>
</reference>
<dbReference type="AlphaFoldDB" id="A0A8X6R0A2"/>
<dbReference type="OrthoDB" id="428159at2759"/>
<organism evidence="1 2">
    <name type="scientific">Nephila pilipes</name>
    <name type="common">Giant wood spider</name>
    <name type="synonym">Nephila maculata</name>
    <dbReference type="NCBI Taxonomy" id="299642"/>
    <lineage>
        <taxon>Eukaryota</taxon>
        <taxon>Metazoa</taxon>
        <taxon>Ecdysozoa</taxon>
        <taxon>Arthropoda</taxon>
        <taxon>Chelicerata</taxon>
        <taxon>Arachnida</taxon>
        <taxon>Araneae</taxon>
        <taxon>Araneomorphae</taxon>
        <taxon>Entelegynae</taxon>
        <taxon>Araneoidea</taxon>
        <taxon>Nephilidae</taxon>
        <taxon>Nephila</taxon>
    </lineage>
</organism>
<feature type="non-terminal residue" evidence="1">
    <location>
        <position position="1"/>
    </location>
</feature>
<keyword evidence="2" id="KW-1185">Reference proteome</keyword>
<protein>
    <submittedName>
        <fullName evidence="1">Vacuolar protein sorting-associated protein 13</fullName>
    </submittedName>
</protein>
<name>A0A8X6R0A2_NEPPI</name>
<comment type="caution">
    <text evidence="1">The sequence shown here is derived from an EMBL/GenBank/DDBJ whole genome shotgun (WGS) entry which is preliminary data.</text>
</comment>
<evidence type="ECO:0000313" key="2">
    <source>
        <dbReference type="Proteomes" id="UP000887013"/>
    </source>
</evidence>